<organism evidence="1 2">
    <name type="scientific">Trifolium medium</name>
    <dbReference type="NCBI Taxonomy" id="97028"/>
    <lineage>
        <taxon>Eukaryota</taxon>
        <taxon>Viridiplantae</taxon>
        <taxon>Streptophyta</taxon>
        <taxon>Embryophyta</taxon>
        <taxon>Tracheophyta</taxon>
        <taxon>Spermatophyta</taxon>
        <taxon>Magnoliopsida</taxon>
        <taxon>eudicotyledons</taxon>
        <taxon>Gunneridae</taxon>
        <taxon>Pentapetalae</taxon>
        <taxon>rosids</taxon>
        <taxon>fabids</taxon>
        <taxon>Fabales</taxon>
        <taxon>Fabaceae</taxon>
        <taxon>Papilionoideae</taxon>
        <taxon>50 kb inversion clade</taxon>
        <taxon>NPAAA clade</taxon>
        <taxon>Hologalegina</taxon>
        <taxon>IRL clade</taxon>
        <taxon>Trifolieae</taxon>
        <taxon>Trifolium</taxon>
    </lineage>
</organism>
<protein>
    <submittedName>
        <fullName evidence="1">Uncharacterized protein</fullName>
    </submittedName>
</protein>
<proteinExistence type="predicted"/>
<keyword evidence="2" id="KW-1185">Reference proteome</keyword>
<accession>A0A392VCJ1</accession>
<reference evidence="1 2" key="1">
    <citation type="journal article" date="2018" name="Front. Plant Sci.">
        <title>Red Clover (Trifolium pratense) and Zigzag Clover (T. medium) - A Picture of Genomic Similarities and Differences.</title>
        <authorList>
            <person name="Dluhosova J."/>
            <person name="Istvanek J."/>
            <person name="Nedelnik J."/>
            <person name="Repkova J."/>
        </authorList>
    </citation>
    <scope>NUCLEOTIDE SEQUENCE [LARGE SCALE GENOMIC DNA]</scope>
    <source>
        <strain evidence="2">cv. 10/8</strain>
        <tissue evidence="1">Leaf</tissue>
    </source>
</reference>
<name>A0A392VCJ1_9FABA</name>
<sequence>MPAIILPVKMKRKEGARDMMKAPIKNVAADRTIVQRLPIVSEVFPTASDLTREHTLRLPTNISC</sequence>
<evidence type="ECO:0000313" key="2">
    <source>
        <dbReference type="Proteomes" id="UP000265520"/>
    </source>
</evidence>
<comment type="caution">
    <text evidence="1">The sequence shown here is derived from an EMBL/GenBank/DDBJ whole genome shotgun (WGS) entry which is preliminary data.</text>
</comment>
<evidence type="ECO:0000313" key="1">
    <source>
        <dbReference type="EMBL" id="MCI84661.1"/>
    </source>
</evidence>
<dbReference type="Proteomes" id="UP000265520">
    <property type="component" value="Unassembled WGS sequence"/>
</dbReference>
<dbReference type="AlphaFoldDB" id="A0A392VCJ1"/>
<dbReference type="EMBL" id="LXQA011096196">
    <property type="protein sequence ID" value="MCI84661.1"/>
    <property type="molecule type" value="Genomic_DNA"/>
</dbReference>